<dbReference type="AlphaFoldDB" id="A0A7R7TG66"/>
<evidence type="ECO:0000313" key="3">
    <source>
        <dbReference type="Proteomes" id="UP000596099"/>
    </source>
</evidence>
<dbReference type="Proteomes" id="UP000596099">
    <property type="component" value="Plasmid pHB5018b"/>
</dbReference>
<proteinExistence type="predicted"/>
<evidence type="ECO:0000313" key="1">
    <source>
        <dbReference type="EMBL" id="BCP67340.1"/>
    </source>
</evidence>
<accession>A0A7R7TG66</accession>
<geneLocation type="plasmid" evidence="1 3">
    <name>pHB5018b</name>
</geneLocation>
<dbReference type="EMBL" id="AP024271">
    <property type="protein sequence ID" value="BCP67340.1"/>
    <property type="molecule type" value="Genomic_DNA"/>
</dbReference>
<reference evidence="1" key="1">
    <citation type="journal article" date="2021" name="Microbiol. Resour. Announc.">
        <title>Complete Genome Sequence of Thermus thermophilus Strain HB5018, Isolated from Mine Hot Spring in Japan.</title>
        <authorList>
            <person name="Miyazaki K."/>
            <person name="Moriya T."/>
            <person name="Nemoto N."/>
            <person name="Oshima T."/>
            <person name="Yura K."/>
            <person name="Bessho Y."/>
        </authorList>
    </citation>
    <scope>NUCLEOTIDE SEQUENCE</scope>
    <source>
        <plasmid evidence="1">pHB5018b</plasmid>
        <plasmid evidence="2">pHB5018d</plasmid>
    </source>
</reference>
<sequence length="65" mass="7378">MGMALLILLGARLQGREWLPRLLAHPERQSLFRLGRIALAQGPPPWREAVVEELVRLLQELRGGK</sequence>
<protein>
    <submittedName>
        <fullName evidence="1">Uncharacterized protein</fullName>
    </submittedName>
</protein>
<dbReference type="Proteomes" id="UP000596099">
    <property type="component" value="Plasmid pHB5018d"/>
</dbReference>
<name>A0A7R7TG66_THETH</name>
<gene>
    <name evidence="1" type="ORF">TthHB5018_b22740</name>
    <name evidence="2" type="ORF">TthHB5018_d26330</name>
</gene>
<dbReference type="EMBL" id="AP024273">
    <property type="protein sequence ID" value="BCP67699.1"/>
    <property type="molecule type" value="Genomic_DNA"/>
</dbReference>
<geneLocation type="plasmid" evidence="2 3">
    <name>pHB5018d</name>
</geneLocation>
<keyword evidence="1" id="KW-0614">Plasmid</keyword>
<reference evidence="3" key="2">
    <citation type="submission" date="2021-01" db="EMBL/GenBank/DDBJ databases">
        <title>Complete Genome Sequence of Thermus thermophilus Strain HB5018, Isolated from Mine Onsen Hot Spring.</title>
        <authorList>
            <person name="Miyazaki K."/>
            <person name="Moriya T."/>
            <person name="Nemoto N."/>
            <person name="Oshima T."/>
            <person name="Yura K."/>
            <person name="Bessho Y."/>
        </authorList>
    </citation>
    <scope>NUCLEOTIDE SEQUENCE [LARGE SCALE GENOMIC DNA]</scope>
    <source>
        <strain evidence="3">HB5018</strain>
        <plasmid evidence="3">pHB5018b</plasmid>
        <plasmid evidence="3">pHB5018d</plasmid>
    </source>
</reference>
<evidence type="ECO:0000313" key="2">
    <source>
        <dbReference type="EMBL" id="BCP67699.1"/>
    </source>
</evidence>
<organism evidence="1 3">
    <name type="scientific">Thermus thermophilus</name>
    <dbReference type="NCBI Taxonomy" id="274"/>
    <lineage>
        <taxon>Bacteria</taxon>
        <taxon>Thermotogati</taxon>
        <taxon>Deinococcota</taxon>
        <taxon>Deinococci</taxon>
        <taxon>Thermales</taxon>
        <taxon>Thermaceae</taxon>
        <taxon>Thermus</taxon>
    </lineage>
</organism>